<dbReference type="RefSeq" id="WP_168538912.1">
    <property type="nucleotide sequence ID" value="NZ_JAAWWP010000006.1"/>
</dbReference>
<dbReference type="Gene3D" id="3.30.559.10">
    <property type="entry name" value="Chloramphenicol acetyltransferase-like domain"/>
    <property type="match status" value="1"/>
</dbReference>
<reference evidence="2 3" key="1">
    <citation type="submission" date="2020-04" db="EMBL/GenBank/DDBJ databases">
        <title>Phylogenetic Diversity and Antibacterial Activity against Ralstonia solanacearum of Endophytic Actinomycete Isolated from Moss.</title>
        <authorList>
            <person name="Zhuang X."/>
        </authorList>
    </citation>
    <scope>NUCLEOTIDE SEQUENCE [LARGE SCALE GENOMIC DNA]</scope>
    <source>
        <strain evidence="2 3">LD120</strain>
    </source>
</reference>
<keyword evidence="3" id="KW-1185">Reference proteome</keyword>
<evidence type="ECO:0000313" key="2">
    <source>
        <dbReference type="EMBL" id="NKI42084.1"/>
    </source>
</evidence>
<name>A0ABX1H152_9ACTN</name>
<dbReference type="EMBL" id="JAAWWP010000006">
    <property type="protein sequence ID" value="NKI42084.1"/>
    <property type="molecule type" value="Genomic_DNA"/>
</dbReference>
<sequence length="464" mass="49952">MHMTQLLDHLPAPGEVVEFTLGATFAPRPHEVPASLFQQGHLGLARAHRQAGRTQSPWVALSFELPGRADPGALAEAWQGLARRHEAYRSWYAHEEDGTLRGHLLPAEGIEVRAEKAGAFTDPRALRQHLHRRIDEVTAAPGPGLLAGVVLRPHSSTVWCAIDHAYTDGHSMALVFEEIRERYAAALRGEEPALPEAPGYLALNRAEAAYAAGLTPHSPELDTWREFFATADGGFPAFPGDLGHDSDELLPGTRLSLPVFTGTEARAFRAHCARNGGGFAAGMFAALALVQRELADEAAYRVLTAVSTRASPRDLRIHGWLVNLVPLAFTLPGTPGLDAAVPVAQQAFQRARSRYDVPLHRAVELLAPAGQQLRIPPMASYLDGRSAPGAADYLDREVRMLTGPDNASGVSIWFNWFRDRAELVVSMPDTPQAAVSVPAVLERAVAVLRGAIGAGPLPPTADPV</sequence>
<evidence type="ECO:0000313" key="3">
    <source>
        <dbReference type="Proteomes" id="UP000772196"/>
    </source>
</evidence>
<organism evidence="2 3">
    <name type="scientific">Streptomyces physcomitrii</name>
    <dbReference type="NCBI Taxonomy" id="2724184"/>
    <lineage>
        <taxon>Bacteria</taxon>
        <taxon>Bacillati</taxon>
        <taxon>Actinomycetota</taxon>
        <taxon>Actinomycetes</taxon>
        <taxon>Kitasatosporales</taxon>
        <taxon>Streptomycetaceae</taxon>
        <taxon>Streptomyces</taxon>
    </lineage>
</organism>
<evidence type="ECO:0000259" key="1">
    <source>
        <dbReference type="Pfam" id="PF00668"/>
    </source>
</evidence>
<dbReference type="Pfam" id="PF00668">
    <property type="entry name" value="Condensation"/>
    <property type="match status" value="1"/>
</dbReference>
<dbReference type="PANTHER" id="PTHR45527">
    <property type="entry name" value="NONRIBOSOMAL PEPTIDE SYNTHETASE"/>
    <property type="match status" value="1"/>
</dbReference>
<proteinExistence type="predicted"/>
<feature type="domain" description="Condensation" evidence="1">
    <location>
        <begin position="31"/>
        <end position="372"/>
    </location>
</feature>
<comment type="caution">
    <text evidence="2">The sequence shown here is derived from an EMBL/GenBank/DDBJ whole genome shotgun (WGS) entry which is preliminary data.</text>
</comment>
<dbReference type="Gene3D" id="3.30.559.30">
    <property type="entry name" value="Nonribosomal peptide synthetase, condensation domain"/>
    <property type="match status" value="1"/>
</dbReference>
<dbReference type="SUPFAM" id="SSF52777">
    <property type="entry name" value="CoA-dependent acyltransferases"/>
    <property type="match status" value="2"/>
</dbReference>
<dbReference type="InterPro" id="IPR023213">
    <property type="entry name" value="CAT-like_dom_sf"/>
</dbReference>
<protein>
    <recommendedName>
        <fullName evidence="1">Condensation domain-containing protein</fullName>
    </recommendedName>
</protein>
<dbReference type="PANTHER" id="PTHR45527:SF1">
    <property type="entry name" value="FATTY ACID SYNTHASE"/>
    <property type="match status" value="1"/>
</dbReference>
<gene>
    <name evidence="2" type="ORF">HFV08_12680</name>
</gene>
<dbReference type="InterPro" id="IPR001242">
    <property type="entry name" value="Condensation_dom"/>
</dbReference>
<accession>A0ABX1H152</accession>
<dbReference type="Proteomes" id="UP000772196">
    <property type="component" value="Unassembled WGS sequence"/>
</dbReference>